<sequence>MNIKANFIKLWDYKVNPKSRSKIRRNNSIPKFIRILITNNGSLTRNSSILHNQSTNILLIKQYAELHNHYSPLKKQDQIQKYTRQVWLIHDWNKKKFFLLSLI</sequence>
<gene>
    <name evidence="1" type="primary">conserved_ORF_7</name>
    <name evidence="1" type="ORF">J0604_60</name>
</gene>
<dbReference type="EMBL" id="LT622874">
    <property type="protein sequence ID" value="SCW23543.1"/>
    <property type="molecule type" value="Genomic_DNA"/>
</dbReference>
<name>A0A1G4NXW8_9FLOR</name>
<organism evidence="1">
    <name type="scientific">Titanophycus setchellii</name>
    <dbReference type="NCBI Taxonomy" id="940129"/>
    <lineage>
        <taxon>Eukaryota</taxon>
        <taxon>Rhodophyta</taxon>
        <taxon>Florideophyceae</taxon>
        <taxon>Nemaliophycidae</taxon>
        <taxon>Nemaliales</taxon>
        <taxon>Liagoraceae</taxon>
        <taxon>Titanophycus</taxon>
    </lineage>
</organism>
<evidence type="ECO:0000313" key="1">
    <source>
        <dbReference type="EMBL" id="SCW23543.1"/>
    </source>
</evidence>
<accession>A0A1G4NXW8</accession>
<proteinExistence type="predicted"/>
<dbReference type="AlphaFoldDB" id="A0A1G4NXW8"/>
<dbReference type="RefSeq" id="YP_009315088.1">
    <property type="nucleotide sequence ID" value="NC_031665.1"/>
</dbReference>
<geneLocation type="chloroplast" evidence="1"/>
<reference evidence="1" key="2">
    <citation type="submission" date="2016-10" db="EMBL/GenBank/DDBJ databases">
        <authorList>
            <person name="de Groot N.N."/>
        </authorList>
    </citation>
    <scope>NUCLEOTIDE SEQUENCE</scope>
    <source>
        <strain evidence="1">J.0604</strain>
    </source>
</reference>
<keyword evidence="1" id="KW-0934">Plastid</keyword>
<dbReference type="GeneID" id="29999556"/>
<protein>
    <submittedName>
        <fullName evidence="1">Conserved_ORF_7 protein</fullName>
    </submittedName>
</protein>
<reference evidence="1" key="1">
    <citation type="submission" date="2016-10" db="EMBL/GenBank/DDBJ databases">
        <title>Chloroplast genomes as a tool to resolve red algal phylogenies: a case study in the Nemaliales.</title>
        <authorList>
            <person name="Costa J.F."/>
            <person name="Lin S.M."/>
            <person name="Macaya E.C."/>
            <person name="Fernandez-Garcia C."/>
            <person name="Verbruggen H."/>
        </authorList>
    </citation>
    <scope>NUCLEOTIDE SEQUENCE</scope>
    <source>
        <strain evidence="1">J.0604</strain>
    </source>
</reference>
<keyword evidence="1" id="KW-0150">Chloroplast</keyword>